<keyword evidence="2" id="KW-1185">Reference proteome</keyword>
<sequence length="372" mass="41623">NSNIDMERRSNFLPSTDQLSALAKGCIPENTIKNTEGWIKIMNQWRLDVNYKEPLENLTKDMIELQVSQFLCGVTTKHGKPYSRTLLKNALSAINWHLQNVKPGLGESKSTDGLTTEEIQQILNHENLDSNTPLGLLKRGFFWISILGATRGGEHVNLHTSQIADTPDGIILRKNQQKNDQGGGGIEGNQFDLVIPFPSDPQGDIGPNSDIRKRTSIMELLSIGVPENTGRTISGHKSSGGYYAYAKPTDNHKREALANVLNKLITTTPSKQTAQDLIECTGPNHDSDIDYDASNIVSESEEYLSDNDNDSQNLNEQEFHGNFHTAQEVLNKNVNSQKRSFNITNNQENKRLHSNKNVTIIKKYYNNCTFNN</sequence>
<evidence type="ECO:0000313" key="2">
    <source>
        <dbReference type="Proteomes" id="UP000789901"/>
    </source>
</evidence>
<comment type="caution">
    <text evidence="1">The sequence shown here is derived from an EMBL/GenBank/DDBJ whole genome shotgun (WGS) entry which is preliminary data.</text>
</comment>
<dbReference type="InterPro" id="IPR011010">
    <property type="entry name" value="DNA_brk_join_enz"/>
</dbReference>
<protein>
    <submittedName>
        <fullName evidence="1">17512_t:CDS:1</fullName>
    </submittedName>
</protein>
<dbReference type="EMBL" id="CAJVQB010030426">
    <property type="protein sequence ID" value="CAG8815532.1"/>
    <property type="molecule type" value="Genomic_DNA"/>
</dbReference>
<accession>A0ABN7W4L1</accession>
<feature type="non-terminal residue" evidence="1">
    <location>
        <position position="1"/>
    </location>
</feature>
<proteinExistence type="predicted"/>
<dbReference type="Proteomes" id="UP000789901">
    <property type="component" value="Unassembled WGS sequence"/>
</dbReference>
<gene>
    <name evidence="1" type="ORF">GMARGA_LOCUS26316</name>
</gene>
<dbReference type="SUPFAM" id="SSF56349">
    <property type="entry name" value="DNA breaking-rejoining enzymes"/>
    <property type="match status" value="1"/>
</dbReference>
<evidence type="ECO:0000313" key="1">
    <source>
        <dbReference type="EMBL" id="CAG8815532.1"/>
    </source>
</evidence>
<reference evidence="1 2" key="1">
    <citation type="submission" date="2021-06" db="EMBL/GenBank/DDBJ databases">
        <authorList>
            <person name="Kallberg Y."/>
            <person name="Tangrot J."/>
            <person name="Rosling A."/>
        </authorList>
    </citation>
    <scope>NUCLEOTIDE SEQUENCE [LARGE SCALE GENOMIC DNA]</scope>
    <source>
        <strain evidence="1 2">120-4 pot B 10/14</strain>
    </source>
</reference>
<organism evidence="1 2">
    <name type="scientific">Gigaspora margarita</name>
    <dbReference type="NCBI Taxonomy" id="4874"/>
    <lineage>
        <taxon>Eukaryota</taxon>
        <taxon>Fungi</taxon>
        <taxon>Fungi incertae sedis</taxon>
        <taxon>Mucoromycota</taxon>
        <taxon>Glomeromycotina</taxon>
        <taxon>Glomeromycetes</taxon>
        <taxon>Diversisporales</taxon>
        <taxon>Gigasporaceae</taxon>
        <taxon>Gigaspora</taxon>
    </lineage>
</organism>
<name>A0ABN7W4L1_GIGMA</name>